<evidence type="ECO:0000313" key="1">
    <source>
        <dbReference type="EMBL" id="KPM05937.1"/>
    </source>
</evidence>
<dbReference type="EMBL" id="JXLN01010562">
    <property type="protein sequence ID" value="KPM05937.1"/>
    <property type="molecule type" value="Genomic_DNA"/>
</dbReference>
<reference evidence="1 2" key="1">
    <citation type="journal article" date="2015" name="Parasit. Vectors">
        <title>Draft genome of the scabies mite.</title>
        <authorList>
            <person name="Rider S.D.Jr."/>
            <person name="Morgan M.S."/>
            <person name="Arlian L.G."/>
        </authorList>
    </citation>
    <scope>NUCLEOTIDE SEQUENCE [LARGE SCALE GENOMIC DNA]</scope>
    <source>
        <strain evidence="1">Arlian Lab</strain>
    </source>
</reference>
<proteinExistence type="predicted"/>
<sequence length="70" mass="8156">MIHEWFLIDQKTLVKVQQVELVQSILDGMKAIKSVEQSIKNSPVYSYDHVSRKTFAGYNDQLKRCLQSIE</sequence>
<accession>A0A132A4Q0</accession>
<evidence type="ECO:0000313" key="2">
    <source>
        <dbReference type="Proteomes" id="UP000616769"/>
    </source>
</evidence>
<feature type="non-terminal residue" evidence="1">
    <location>
        <position position="70"/>
    </location>
</feature>
<comment type="caution">
    <text evidence="1">The sequence shown here is derived from an EMBL/GenBank/DDBJ whole genome shotgun (WGS) entry which is preliminary data.</text>
</comment>
<organism evidence="1 2">
    <name type="scientific">Sarcoptes scabiei</name>
    <name type="common">Itch mite</name>
    <name type="synonym">Acarus scabiei</name>
    <dbReference type="NCBI Taxonomy" id="52283"/>
    <lineage>
        <taxon>Eukaryota</taxon>
        <taxon>Metazoa</taxon>
        <taxon>Ecdysozoa</taxon>
        <taxon>Arthropoda</taxon>
        <taxon>Chelicerata</taxon>
        <taxon>Arachnida</taxon>
        <taxon>Acari</taxon>
        <taxon>Acariformes</taxon>
        <taxon>Sarcoptiformes</taxon>
        <taxon>Astigmata</taxon>
        <taxon>Psoroptidia</taxon>
        <taxon>Sarcoptoidea</taxon>
        <taxon>Sarcoptidae</taxon>
        <taxon>Sarcoptinae</taxon>
        <taxon>Sarcoptes</taxon>
    </lineage>
</organism>
<protein>
    <submittedName>
        <fullName evidence="1">Uncharacterized protein</fullName>
    </submittedName>
</protein>
<gene>
    <name evidence="1" type="ORF">QR98_0044100</name>
</gene>
<dbReference type="AlphaFoldDB" id="A0A132A4Q0"/>
<dbReference type="OrthoDB" id="8173462at2759"/>
<dbReference type="VEuPathDB" id="VectorBase:SSCA007777"/>
<dbReference type="Proteomes" id="UP000616769">
    <property type="component" value="Unassembled WGS sequence"/>
</dbReference>
<name>A0A132A4Q0_SARSC</name>